<evidence type="ECO:0000256" key="2">
    <source>
        <dbReference type="ARBA" id="ARBA00008779"/>
    </source>
</evidence>
<keyword evidence="6" id="KW-1133">Transmembrane helix</keyword>
<evidence type="ECO:0000256" key="3">
    <source>
        <dbReference type="ARBA" id="ARBA00022723"/>
    </source>
</evidence>
<evidence type="ECO:0000313" key="9">
    <source>
        <dbReference type="Proteomes" id="UP000319801"/>
    </source>
</evidence>
<dbReference type="Gene3D" id="3.40.720.10">
    <property type="entry name" value="Alkaline Phosphatase, subunit A"/>
    <property type="match status" value="2"/>
</dbReference>
<keyword evidence="6" id="KW-0472">Membrane</keyword>
<keyword evidence="4" id="KW-0378">Hydrolase</keyword>
<keyword evidence="5" id="KW-0106">Calcium</keyword>
<dbReference type="InterPro" id="IPR017850">
    <property type="entry name" value="Alkaline_phosphatase_core_sf"/>
</dbReference>
<evidence type="ECO:0000256" key="4">
    <source>
        <dbReference type="ARBA" id="ARBA00022801"/>
    </source>
</evidence>
<dbReference type="InterPro" id="IPR050738">
    <property type="entry name" value="Sulfatase"/>
</dbReference>
<organism evidence="8 9">
    <name type="scientific">Bagarius yarrelli</name>
    <name type="common">Goonch</name>
    <name type="synonym">Bagrus yarrelli</name>
    <dbReference type="NCBI Taxonomy" id="175774"/>
    <lineage>
        <taxon>Eukaryota</taxon>
        <taxon>Metazoa</taxon>
        <taxon>Chordata</taxon>
        <taxon>Craniata</taxon>
        <taxon>Vertebrata</taxon>
        <taxon>Euteleostomi</taxon>
        <taxon>Actinopterygii</taxon>
        <taxon>Neopterygii</taxon>
        <taxon>Teleostei</taxon>
        <taxon>Ostariophysi</taxon>
        <taxon>Siluriformes</taxon>
        <taxon>Sisoridae</taxon>
        <taxon>Sisorinae</taxon>
        <taxon>Bagarius</taxon>
    </lineage>
</organism>
<gene>
    <name evidence="8" type="ORF">Baya_14498</name>
</gene>
<comment type="similarity">
    <text evidence="2">Belongs to the sulfatase family.</text>
</comment>
<dbReference type="GO" id="GO:0046872">
    <property type="term" value="F:metal ion binding"/>
    <property type="evidence" value="ECO:0007669"/>
    <property type="project" value="UniProtKB-KW"/>
</dbReference>
<dbReference type="SUPFAM" id="SSF53649">
    <property type="entry name" value="Alkaline phosphatase-like"/>
    <property type="match status" value="1"/>
</dbReference>
<dbReference type="PANTHER" id="PTHR42693:SF5">
    <property type="entry name" value="ARYLSULFATASE D"/>
    <property type="match status" value="1"/>
</dbReference>
<dbReference type="PANTHER" id="PTHR42693">
    <property type="entry name" value="ARYLSULFATASE FAMILY MEMBER"/>
    <property type="match status" value="1"/>
</dbReference>
<evidence type="ECO:0000256" key="1">
    <source>
        <dbReference type="ARBA" id="ARBA00001913"/>
    </source>
</evidence>
<comment type="cofactor">
    <cofactor evidence="1">
        <name>Ca(2+)</name>
        <dbReference type="ChEBI" id="CHEBI:29108"/>
    </cofactor>
</comment>
<proteinExistence type="inferred from homology"/>
<dbReference type="Pfam" id="PF00884">
    <property type="entry name" value="Sulfatase"/>
    <property type="match status" value="1"/>
</dbReference>
<dbReference type="PROSITE" id="PS00523">
    <property type="entry name" value="SULFATASE_1"/>
    <property type="match status" value="1"/>
</dbReference>
<protein>
    <submittedName>
        <fullName evidence="8">Arylsulfatase D</fullName>
    </submittedName>
</protein>
<dbReference type="InterPro" id="IPR024607">
    <property type="entry name" value="Sulfatase_CS"/>
</dbReference>
<name>A0A556V9C9_BAGYA</name>
<feature type="domain" description="Sulfatase N-terminal" evidence="7">
    <location>
        <begin position="1"/>
        <end position="335"/>
    </location>
</feature>
<keyword evidence="6" id="KW-0812">Transmembrane</keyword>
<dbReference type="AlphaFoldDB" id="A0A556V9C9"/>
<evidence type="ECO:0000313" key="8">
    <source>
        <dbReference type="EMBL" id="TTA98328.1"/>
    </source>
</evidence>
<dbReference type="Proteomes" id="UP000319801">
    <property type="component" value="Unassembled WGS sequence"/>
</dbReference>
<comment type="caution">
    <text evidence="8">The sequence shown here is derived from an EMBL/GenBank/DDBJ whole genome shotgun (WGS) entry which is preliminary data.</text>
</comment>
<feature type="transmembrane region" description="Helical" evidence="6">
    <location>
        <begin position="183"/>
        <end position="205"/>
    </location>
</feature>
<keyword evidence="9" id="KW-1185">Reference proteome</keyword>
<feature type="transmembrane region" description="Helical" evidence="6">
    <location>
        <begin position="153"/>
        <end position="171"/>
    </location>
</feature>
<evidence type="ECO:0000259" key="7">
    <source>
        <dbReference type="Pfam" id="PF00884"/>
    </source>
</evidence>
<dbReference type="EMBL" id="VCAZ01000165">
    <property type="protein sequence ID" value="TTA98328.1"/>
    <property type="molecule type" value="Genomic_DNA"/>
</dbReference>
<dbReference type="PROSITE" id="PS00149">
    <property type="entry name" value="SULFATASE_2"/>
    <property type="match status" value="1"/>
</dbReference>
<keyword evidence="3" id="KW-0479">Metal-binding</keyword>
<evidence type="ECO:0000256" key="5">
    <source>
        <dbReference type="ARBA" id="ARBA00022837"/>
    </source>
</evidence>
<reference evidence="8 9" key="1">
    <citation type="journal article" date="2019" name="Genome Biol. Evol.">
        <title>Whole-Genome Sequencing of the Giant Devil Catfish, Bagarius yarrelli.</title>
        <authorList>
            <person name="Jiang W."/>
            <person name="Lv Y."/>
            <person name="Cheng L."/>
            <person name="Yang K."/>
            <person name="Chao B."/>
            <person name="Wang X."/>
            <person name="Li Y."/>
            <person name="Pan X."/>
            <person name="You X."/>
            <person name="Zhang Y."/>
            <person name="Yang J."/>
            <person name="Li J."/>
            <person name="Zhang X."/>
            <person name="Liu S."/>
            <person name="Sun C."/>
            <person name="Yang J."/>
            <person name="Shi Q."/>
        </authorList>
    </citation>
    <scope>NUCLEOTIDE SEQUENCE [LARGE SCALE GENOMIC DNA]</scope>
    <source>
        <strain evidence="8">JWS20170419001</strain>
        <tissue evidence="8">Muscle</tissue>
    </source>
</reference>
<accession>A0A556V9C9</accession>
<sequence>MTDDLGIGDIGCYGNDTIRTPNIDQLAQEGVKLTQHIAAAPLCTPSRAAFMTGRYAVRLGLGSTGRVQVVLFLGASGGLPANETTFAKLLQKQGYTTGIVGKWHLGVSCRNRNDYCHHPNNHGFDYFYGLPFTLFNDCKPGNSSEVLGDIQQLLWQIFTLLALAVLTVILAKINGLLEISWKMLMFLVSVYILGFLTWYIPFAFLRTWNCILMRNQDVVEQPINLDTLTEKLMKEAEQFVERNKNKPFLLFLSLPHVHTPLFISKQFAGKSKHGLYGDNVEEADWMIGKMVSTVERLNLSERTLMYFTSDHGGDIWISNSQGHIGGWNGIYRVHFFTPNCNGTQACLCHGDIVTRHNPPLIFDVTSDPAEMMPLTAGTDARHSEVLQRVQNAVQAHQQTLVPSENQLSWQNTLWKPWLQPCCGVFPFCSCLET</sequence>
<dbReference type="GO" id="GO:0004065">
    <property type="term" value="F:arylsulfatase activity"/>
    <property type="evidence" value="ECO:0007669"/>
    <property type="project" value="TreeGrafter"/>
</dbReference>
<dbReference type="InterPro" id="IPR000917">
    <property type="entry name" value="Sulfatase_N"/>
</dbReference>
<dbReference type="OrthoDB" id="103349at2759"/>
<evidence type="ECO:0000256" key="6">
    <source>
        <dbReference type="SAM" id="Phobius"/>
    </source>
</evidence>